<dbReference type="OrthoDB" id="9781415at2"/>
<dbReference type="RefSeq" id="WP_134358992.1">
    <property type="nucleotide sequence ID" value="NZ_CP038033.1"/>
</dbReference>
<reference evidence="3 4" key="1">
    <citation type="submission" date="2019-03" db="EMBL/GenBank/DDBJ databases">
        <title>The genome sequence of Nitrosococcus wardiae strain D1FHST reveals the archetypal metabolic capacity of ammonia-oxidizing Gammaproteobacteria.</title>
        <authorList>
            <person name="Wang L."/>
            <person name="Lim C.K."/>
            <person name="Hanson T.E."/>
            <person name="Dang H."/>
            <person name="Klotz M.G."/>
        </authorList>
    </citation>
    <scope>NUCLEOTIDE SEQUENCE [LARGE SCALE GENOMIC DNA]</scope>
    <source>
        <strain evidence="3 4">D1FHS</strain>
    </source>
</reference>
<proteinExistence type="predicted"/>
<dbReference type="GO" id="GO:0016791">
    <property type="term" value="F:phosphatase activity"/>
    <property type="evidence" value="ECO:0007669"/>
    <property type="project" value="TreeGrafter"/>
</dbReference>
<dbReference type="InterPro" id="IPR029033">
    <property type="entry name" value="His_PPase_superfam"/>
</dbReference>
<dbReference type="SMART" id="SM00855">
    <property type="entry name" value="PGAM"/>
    <property type="match status" value="1"/>
</dbReference>
<dbReference type="InterPro" id="IPR013078">
    <property type="entry name" value="His_Pase_superF_clade-1"/>
</dbReference>
<dbReference type="KEGG" id="nwr:E3U44_15365"/>
<keyword evidence="4" id="KW-1185">Reference proteome</keyword>
<accession>A0A4V1AW83</accession>
<dbReference type="AlphaFoldDB" id="A0A4V1AW83"/>
<dbReference type="CDD" id="cd07067">
    <property type="entry name" value="HP_PGM_like"/>
    <property type="match status" value="1"/>
</dbReference>
<dbReference type="Gene3D" id="3.40.50.1240">
    <property type="entry name" value="Phosphoglycerate mutase-like"/>
    <property type="match status" value="1"/>
</dbReference>
<evidence type="ECO:0000256" key="1">
    <source>
        <dbReference type="PIRSR" id="PIRSR613078-1"/>
    </source>
</evidence>
<dbReference type="GO" id="GO:0005737">
    <property type="term" value="C:cytoplasm"/>
    <property type="evidence" value="ECO:0007669"/>
    <property type="project" value="TreeGrafter"/>
</dbReference>
<dbReference type="PIRSF" id="PIRSF000709">
    <property type="entry name" value="6PFK_2-Ptase"/>
    <property type="match status" value="1"/>
</dbReference>
<dbReference type="Proteomes" id="UP000294325">
    <property type="component" value="Chromosome"/>
</dbReference>
<evidence type="ECO:0000313" key="3">
    <source>
        <dbReference type="EMBL" id="QBQ55735.1"/>
    </source>
</evidence>
<feature type="active site" description="Tele-phosphohistidine intermediate" evidence="1">
    <location>
        <position position="9"/>
    </location>
</feature>
<evidence type="ECO:0000313" key="4">
    <source>
        <dbReference type="Proteomes" id="UP000294325"/>
    </source>
</evidence>
<evidence type="ECO:0000256" key="2">
    <source>
        <dbReference type="PIRSR" id="PIRSR613078-2"/>
    </source>
</evidence>
<dbReference type="Pfam" id="PF00300">
    <property type="entry name" value="His_Phos_1"/>
    <property type="match status" value="1"/>
</dbReference>
<name>A0A4V1AW83_9GAMM</name>
<dbReference type="PANTHER" id="PTHR48100">
    <property type="entry name" value="BROAD-SPECIFICITY PHOSPHATASE YOR283W-RELATED"/>
    <property type="match status" value="1"/>
</dbReference>
<sequence length="206" mass="23244">MTLFLCVRHGETNVLGRVLTGREPGVHLNAQGWRQARQLAERLRNVPLQALCTSPLERAQETAQPLADECGLNTRIVPEINEIDYGDWQGYSIEELAANPYWTEYNRYRGLYRVPGGESLAEVQLRMAQGLERLRGEYPEGSVVLISHSDPLKTLFAYLLGIPLDFITRFEIDPASISAVEIGTSTPRVLCLNHRDNLSFLRHGEK</sequence>
<feature type="binding site" evidence="2">
    <location>
        <position position="58"/>
    </location>
    <ligand>
        <name>substrate</name>
    </ligand>
</feature>
<feature type="active site" description="Proton donor/acceptor" evidence="1">
    <location>
        <position position="82"/>
    </location>
</feature>
<feature type="binding site" evidence="2">
    <location>
        <begin position="82"/>
        <end position="85"/>
    </location>
    <ligand>
        <name>substrate</name>
    </ligand>
</feature>
<dbReference type="PANTHER" id="PTHR48100:SF59">
    <property type="entry name" value="ADENOSYLCOBALAMIN_ALPHA-RIBAZOLE PHOSPHATASE"/>
    <property type="match status" value="1"/>
</dbReference>
<gene>
    <name evidence="3" type="ORF">E3U44_15365</name>
</gene>
<organism evidence="3 4">
    <name type="scientific">Nitrosococcus wardiae</name>
    <dbReference type="NCBI Taxonomy" id="1814290"/>
    <lineage>
        <taxon>Bacteria</taxon>
        <taxon>Pseudomonadati</taxon>
        <taxon>Pseudomonadota</taxon>
        <taxon>Gammaproteobacteria</taxon>
        <taxon>Chromatiales</taxon>
        <taxon>Chromatiaceae</taxon>
        <taxon>Nitrosococcus</taxon>
    </lineage>
</organism>
<dbReference type="SUPFAM" id="SSF53254">
    <property type="entry name" value="Phosphoglycerate mutase-like"/>
    <property type="match status" value="1"/>
</dbReference>
<protein>
    <submittedName>
        <fullName evidence="3">Histidine phosphatase family protein</fullName>
    </submittedName>
</protein>
<dbReference type="InterPro" id="IPR050275">
    <property type="entry name" value="PGM_Phosphatase"/>
</dbReference>
<dbReference type="EMBL" id="CP038033">
    <property type="protein sequence ID" value="QBQ55735.1"/>
    <property type="molecule type" value="Genomic_DNA"/>
</dbReference>